<accession>A0ACC1TAU2</accession>
<gene>
    <name evidence="1" type="ORF">NM688_g1609</name>
</gene>
<comment type="caution">
    <text evidence="1">The sequence shown here is derived from an EMBL/GenBank/DDBJ whole genome shotgun (WGS) entry which is preliminary data.</text>
</comment>
<protein>
    <submittedName>
        <fullName evidence="1">Uncharacterized protein</fullName>
    </submittedName>
</protein>
<evidence type="ECO:0000313" key="1">
    <source>
        <dbReference type="EMBL" id="KAJ3557180.1"/>
    </source>
</evidence>
<dbReference type="Proteomes" id="UP001148662">
    <property type="component" value="Unassembled WGS sequence"/>
</dbReference>
<name>A0ACC1TAU2_9APHY</name>
<reference evidence="1" key="1">
    <citation type="submission" date="2022-07" db="EMBL/GenBank/DDBJ databases">
        <title>Genome Sequence of Phlebia brevispora.</title>
        <authorList>
            <person name="Buettner E."/>
        </authorList>
    </citation>
    <scope>NUCLEOTIDE SEQUENCE</scope>
    <source>
        <strain evidence="1">MPL23</strain>
    </source>
</reference>
<evidence type="ECO:0000313" key="2">
    <source>
        <dbReference type="Proteomes" id="UP001148662"/>
    </source>
</evidence>
<proteinExistence type="predicted"/>
<keyword evidence="2" id="KW-1185">Reference proteome</keyword>
<organism evidence="1 2">
    <name type="scientific">Phlebia brevispora</name>
    <dbReference type="NCBI Taxonomy" id="194682"/>
    <lineage>
        <taxon>Eukaryota</taxon>
        <taxon>Fungi</taxon>
        <taxon>Dikarya</taxon>
        <taxon>Basidiomycota</taxon>
        <taxon>Agaricomycotina</taxon>
        <taxon>Agaricomycetes</taxon>
        <taxon>Polyporales</taxon>
        <taxon>Meruliaceae</taxon>
        <taxon>Phlebia</taxon>
    </lineage>
</organism>
<sequence>MPRAEVGTPKFIANKMKAKGLQRLRWYCQVCEKQCRDENGFKCHAQSEGHLRQMLVVGEHAGKHIADYSSQFQHDFVQLLSQRHSTNRVKANNVYQEYIQDRNHLHMNATRWVTLTEFVKHLGRSGIARVDETEKGWFIAWIDNSPKALAKQEASMKKERSTTSDEQRERMLIAEQIERAQADQGESGSKEPSPPVELGLKREDPSEKVVLSLAPKAPSPSSDAPSTGLRFNPLKSATNPLKLGSNPLKAASNPLKRTNVFKQPAHSSHPKADDEKVAGPRAEAETNGKGGDGCLNLWTLKSPVAMTFRNFIIGTLSRKVCQPAHPFIFNLSSLLISMFSMRKPKSLRIIIRPLSPSPSTKIQLVSSCPTAVDPPIPISRLKDSFMEPLSTSDSTDSLAEHFDRTVARNEPCIQPGVFVVFEMATMSVSRMAKERISPASSNRATAHPPRYLGLVTWSQVVRDEKTGEDVDELVINLVGRKPPAVSGLDKLCSPIAPTTKEDPTTLKTYQRFPVQGSLRLAHLWHTSTSHYHKESLKDTMTSNDFSLQQFGQQLTWITTLSHDPQPYPTADFQASSSPEAWVGRQCRTGDEICPVAARLAIRNVVLLLEGLRAACGVVTHAIFKYFEPSSAVVHAALLIILPLLLSALLVSHLHPLNAVITTLATFNASLCSSLVLYRLSPFHPYYKFPGPLPCKITKFWLAWTSSYGKQHIYIRRLHEKYGDIVRIGPNEISIRDVNLINAVMGSQGLPKGPNVIARSFQSDVIYLLGLRDPHEHFLRRKPWSRALNMSAIKEFQPVLTSRVAQLVESIGKQEGVFDLSRRIGFFTFDFMCDMVFGGGSEMIRDGDPEDYWTRMENALDALRWFEHLPWLADYAKRMPPSTQAVSHVRAAGIKRIEARKRDGAFRKDLMYSLEGILAIVAGSDTTSGALSNVFYFLMSNPDIYKRLQGEVDLYYPPGEDSLDPKYYPQMAYLEAVLNETLRLMPAVASGSLRAPLIGSGGKLVGPHYIPEGNHLRVHFYSVQRDPRNFTDPDKFWPDRWLIAEGLMEWKGQSPFIHNPNAFLPFSHGPANCVGKPMAMHEMRTVTCHMMQKLDLRFAGGWDPKDWERDIEDRFVLKHGRLLVTVQPR</sequence>
<dbReference type="EMBL" id="JANHOG010000179">
    <property type="protein sequence ID" value="KAJ3557180.1"/>
    <property type="molecule type" value="Genomic_DNA"/>
</dbReference>